<dbReference type="InterPro" id="IPR040198">
    <property type="entry name" value="Fido_containing"/>
</dbReference>
<protein>
    <submittedName>
        <fullName evidence="4">Fic/DOC family protein</fullName>
    </submittedName>
</protein>
<accession>A0A4Q7TS89</accession>
<feature type="binding site" evidence="2">
    <location>
        <begin position="146"/>
        <end position="153"/>
    </location>
    <ligand>
        <name>ATP</name>
        <dbReference type="ChEBI" id="CHEBI:30616"/>
    </ligand>
</feature>
<evidence type="ECO:0000259" key="3">
    <source>
        <dbReference type="PROSITE" id="PS51459"/>
    </source>
</evidence>
<evidence type="ECO:0000256" key="1">
    <source>
        <dbReference type="PIRSR" id="PIRSR640198-1"/>
    </source>
</evidence>
<dbReference type="Pfam" id="PF02661">
    <property type="entry name" value="Fic"/>
    <property type="match status" value="1"/>
</dbReference>
<dbReference type="PANTHER" id="PTHR13504:SF39">
    <property type="entry name" value="CELL FILAMENTATION PROTEIN"/>
    <property type="match status" value="1"/>
</dbReference>
<sequence length="207" mass="23522">MTLEPGYGETPLDGDEWDALLPDVAMRLGSVPLKSEVFDLEQAIYAEVAVAHVTAVLDNRLTLDELLTDYFVRDLHKELYGDLWQWAGRYRNRELSIGIAPERIAEEVRASLETIAYRWSHTDDWAAKTVAVATHAELTRIHPFTDGNGRSTRLLADLVYLATQGPSSVETFDWAIDKAEYIGLLRQYDRDRDPQPLTDFLPTIEML</sequence>
<dbReference type="PROSITE" id="PS51459">
    <property type="entry name" value="FIDO"/>
    <property type="match status" value="1"/>
</dbReference>
<gene>
    <name evidence="4" type="ORF">EV140_0131</name>
</gene>
<feature type="domain" description="Fido" evidence="3">
    <location>
        <begin position="67"/>
        <end position="203"/>
    </location>
</feature>
<keyword evidence="2" id="KW-0547">Nucleotide-binding</keyword>
<dbReference type="EMBL" id="SGXT01000011">
    <property type="protein sequence ID" value="RZT63901.1"/>
    <property type="molecule type" value="Genomic_DNA"/>
</dbReference>
<keyword evidence="5" id="KW-1185">Reference proteome</keyword>
<dbReference type="OrthoDB" id="9813719at2"/>
<proteinExistence type="predicted"/>
<reference evidence="4 5" key="1">
    <citation type="journal article" date="2015" name="Stand. Genomic Sci.">
        <title>Genomic Encyclopedia of Bacterial and Archaeal Type Strains, Phase III: the genomes of soil and plant-associated and newly described type strains.</title>
        <authorList>
            <person name="Whitman W.B."/>
            <person name="Woyke T."/>
            <person name="Klenk H.P."/>
            <person name="Zhou Y."/>
            <person name="Lilburn T.G."/>
            <person name="Beck B.J."/>
            <person name="De Vos P."/>
            <person name="Vandamme P."/>
            <person name="Eisen J.A."/>
            <person name="Garrity G."/>
            <person name="Hugenholtz P."/>
            <person name="Kyrpides N.C."/>
        </authorList>
    </citation>
    <scope>NUCLEOTIDE SEQUENCE [LARGE SCALE GENOMIC DNA]</scope>
    <source>
        <strain evidence="4 5">AC4r</strain>
    </source>
</reference>
<keyword evidence="2" id="KW-0067">ATP-binding</keyword>
<dbReference type="AlphaFoldDB" id="A0A4Q7TS89"/>
<evidence type="ECO:0000256" key="2">
    <source>
        <dbReference type="PIRSR" id="PIRSR640198-2"/>
    </source>
</evidence>
<name>A0A4Q7TS89_9MICO</name>
<feature type="active site" evidence="1">
    <location>
        <position position="142"/>
    </location>
</feature>
<dbReference type="GO" id="GO:0005524">
    <property type="term" value="F:ATP binding"/>
    <property type="evidence" value="ECO:0007669"/>
    <property type="project" value="UniProtKB-KW"/>
</dbReference>
<evidence type="ECO:0000313" key="5">
    <source>
        <dbReference type="Proteomes" id="UP000292408"/>
    </source>
</evidence>
<dbReference type="Gene3D" id="1.10.3290.10">
    <property type="entry name" value="Fido-like domain"/>
    <property type="match status" value="1"/>
</dbReference>
<dbReference type="InterPro" id="IPR036597">
    <property type="entry name" value="Fido-like_dom_sf"/>
</dbReference>
<dbReference type="InterPro" id="IPR003812">
    <property type="entry name" value="Fido"/>
</dbReference>
<dbReference type="SUPFAM" id="SSF140931">
    <property type="entry name" value="Fic-like"/>
    <property type="match status" value="1"/>
</dbReference>
<dbReference type="RefSeq" id="WP_130280083.1">
    <property type="nucleotide sequence ID" value="NZ_SGXT01000011.1"/>
</dbReference>
<organism evidence="4 5">
    <name type="scientific">Microcella alkaliphila</name>
    <dbReference type="NCBI Taxonomy" id="279828"/>
    <lineage>
        <taxon>Bacteria</taxon>
        <taxon>Bacillati</taxon>
        <taxon>Actinomycetota</taxon>
        <taxon>Actinomycetes</taxon>
        <taxon>Micrococcales</taxon>
        <taxon>Microbacteriaceae</taxon>
        <taxon>Microcella</taxon>
    </lineage>
</organism>
<comment type="caution">
    <text evidence="4">The sequence shown here is derived from an EMBL/GenBank/DDBJ whole genome shotgun (WGS) entry which is preliminary data.</text>
</comment>
<dbReference type="PANTHER" id="PTHR13504">
    <property type="entry name" value="FIDO DOMAIN-CONTAINING PROTEIN DDB_G0283145"/>
    <property type="match status" value="1"/>
</dbReference>
<dbReference type="Proteomes" id="UP000292408">
    <property type="component" value="Unassembled WGS sequence"/>
</dbReference>
<evidence type="ECO:0000313" key="4">
    <source>
        <dbReference type="EMBL" id="RZT63901.1"/>
    </source>
</evidence>